<dbReference type="EMBL" id="JBHLVF010000011">
    <property type="protein sequence ID" value="MFC0391459.1"/>
    <property type="molecule type" value="Genomic_DNA"/>
</dbReference>
<dbReference type="InterPro" id="IPR002575">
    <property type="entry name" value="Aminoglycoside_PTrfase"/>
</dbReference>
<keyword evidence="3" id="KW-1185">Reference proteome</keyword>
<name>A0ABV6J6E7_9BACL</name>
<protein>
    <submittedName>
        <fullName evidence="2">Phosphotransferase family protein</fullName>
    </submittedName>
</protein>
<organism evidence="2 3">
    <name type="scientific">Paenibacillus mendelii</name>
    <dbReference type="NCBI Taxonomy" id="206163"/>
    <lineage>
        <taxon>Bacteria</taxon>
        <taxon>Bacillati</taxon>
        <taxon>Bacillota</taxon>
        <taxon>Bacilli</taxon>
        <taxon>Bacillales</taxon>
        <taxon>Paenibacillaceae</taxon>
        <taxon>Paenibacillus</taxon>
    </lineage>
</organism>
<accession>A0ABV6J6E7</accession>
<dbReference type="PANTHER" id="PTHR21310:SF40">
    <property type="entry name" value="AMINOGLYCOSIDE PHOSPHOTRANSFERASE DOMAIN-CONTAINING PROTEIN-RELATED"/>
    <property type="match status" value="1"/>
</dbReference>
<sequence>MDHAIEKGLLIGRGMTAEVYEWGRNRVIKLFYPSIPLDWVQYEVEISTIVSSAGIPAPAPFGIVETEGRHGIVYERIIGRTMLKQISSKPWRIAAYGRMLARLHGRMHRSDGIGKGLPEQSKRLAEAIRQSEDLLGGRAEAICAYMKKLPGGSSICHGDFHPDNILLHGPEESPAIIDWTDTYVGNPLADAARTSILLSSPFIPPGIPVLFIPAMKIMKRVLSRTYLQTYMRLTGVEPKDLDAWLLPVAAARLREHLPGERQWLLQFIEARWALVQKQQ</sequence>
<reference evidence="2 3" key="1">
    <citation type="submission" date="2024-09" db="EMBL/GenBank/DDBJ databases">
        <authorList>
            <person name="Sun Q."/>
            <person name="Mori K."/>
        </authorList>
    </citation>
    <scope>NUCLEOTIDE SEQUENCE [LARGE SCALE GENOMIC DNA]</scope>
    <source>
        <strain evidence="2 3">CCM 4839</strain>
    </source>
</reference>
<dbReference type="Proteomes" id="UP001589818">
    <property type="component" value="Unassembled WGS sequence"/>
</dbReference>
<feature type="domain" description="Aminoglycoside phosphotransferase" evidence="1">
    <location>
        <begin position="24"/>
        <end position="195"/>
    </location>
</feature>
<evidence type="ECO:0000313" key="2">
    <source>
        <dbReference type="EMBL" id="MFC0391459.1"/>
    </source>
</evidence>
<dbReference type="Pfam" id="PF01636">
    <property type="entry name" value="APH"/>
    <property type="match status" value="1"/>
</dbReference>
<gene>
    <name evidence="2" type="ORF">ACFFJ8_08740</name>
</gene>
<dbReference type="SUPFAM" id="SSF56112">
    <property type="entry name" value="Protein kinase-like (PK-like)"/>
    <property type="match status" value="1"/>
</dbReference>
<evidence type="ECO:0000259" key="1">
    <source>
        <dbReference type="Pfam" id="PF01636"/>
    </source>
</evidence>
<evidence type="ECO:0000313" key="3">
    <source>
        <dbReference type="Proteomes" id="UP001589818"/>
    </source>
</evidence>
<dbReference type="RefSeq" id="WP_204819884.1">
    <property type="nucleotide sequence ID" value="NZ_JANHOF010000006.1"/>
</dbReference>
<dbReference type="InterPro" id="IPR011009">
    <property type="entry name" value="Kinase-like_dom_sf"/>
</dbReference>
<dbReference type="InterPro" id="IPR051678">
    <property type="entry name" value="AGP_Transferase"/>
</dbReference>
<proteinExistence type="predicted"/>
<dbReference type="PANTHER" id="PTHR21310">
    <property type="entry name" value="AMINOGLYCOSIDE PHOSPHOTRANSFERASE-RELATED-RELATED"/>
    <property type="match status" value="1"/>
</dbReference>
<dbReference type="Gene3D" id="3.90.1200.10">
    <property type="match status" value="1"/>
</dbReference>
<comment type="caution">
    <text evidence="2">The sequence shown here is derived from an EMBL/GenBank/DDBJ whole genome shotgun (WGS) entry which is preliminary data.</text>
</comment>